<dbReference type="AlphaFoldDB" id="A0A6G1H9C7"/>
<feature type="compositionally biased region" description="Basic and acidic residues" evidence="3">
    <location>
        <begin position="346"/>
        <end position="395"/>
    </location>
</feature>
<keyword evidence="6" id="KW-1185">Reference proteome</keyword>
<dbReference type="GO" id="GO:0003723">
    <property type="term" value="F:RNA binding"/>
    <property type="evidence" value="ECO:0007669"/>
    <property type="project" value="UniProtKB-UniRule"/>
</dbReference>
<dbReference type="Proteomes" id="UP000800041">
    <property type="component" value="Unassembled WGS sequence"/>
</dbReference>
<evidence type="ECO:0000256" key="3">
    <source>
        <dbReference type="SAM" id="MobiDB-lite"/>
    </source>
</evidence>
<dbReference type="Gene3D" id="3.30.70.330">
    <property type="match status" value="2"/>
</dbReference>
<dbReference type="InterPro" id="IPR035979">
    <property type="entry name" value="RBD_domain_sf"/>
</dbReference>
<dbReference type="PANTHER" id="PTHR23236:SF95">
    <property type="entry name" value="NUCLEOLAR PROTEIN 13"/>
    <property type="match status" value="1"/>
</dbReference>
<name>A0A6G1H9C7_9PEZI</name>
<reference evidence="5" key="1">
    <citation type="journal article" date="2020" name="Stud. Mycol.">
        <title>101 Dothideomycetes genomes: a test case for predicting lifestyles and emergence of pathogens.</title>
        <authorList>
            <person name="Haridas S."/>
            <person name="Albert R."/>
            <person name="Binder M."/>
            <person name="Bloem J."/>
            <person name="Labutti K."/>
            <person name="Salamov A."/>
            <person name="Andreopoulos B."/>
            <person name="Baker S."/>
            <person name="Barry K."/>
            <person name="Bills G."/>
            <person name="Bluhm B."/>
            <person name="Cannon C."/>
            <person name="Castanera R."/>
            <person name="Culley D."/>
            <person name="Daum C."/>
            <person name="Ezra D."/>
            <person name="Gonzalez J."/>
            <person name="Henrissat B."/>
            <person name="Kuo A."/>
            <person name="Liang C."/>
            <person name="Lipzen A."/>
            <person name="Lutzoni F."/>
            <person name="Magnuson J."/>
            <person name="Mondo S."/>
            <person name="Nolan M."/>
            <person name="Ohm R."/>
            <person name="Pangilinan J."/>
            <person name="Park H.-J."/>
            <person name="Ramirez L."/>
            <person name="Alfaro M."/>
            <person name="Sun H."/>
            <person name="Tritt A."/>
            <person name="Yoshinaga Y."/>
            <person name="Zwiers L.-H."/>
            <person name="Turgeon B."/>
            <person name="Goodwin S."/>
            <person name="Spatafora J."/>
            <person name="Crous P."/>
            <person name="Grigoriev I."/>
        </authorList>
    </citation>
    <scope>NUCLEOTIDE SEQUENCE</scope>
    <source>
        <strain evidence="5">CBS 113979</strain>
    </source>
</reference>
<feature type="domain" description="RRM" evidence="4">
    <location>
        <begin position="106"/>
        <end position="197"/>
    </location>
</feature>
<evidence type="ECO:0000259" key="4">
    <source>
        <dbReference type="PROSITE" id="PS50102"/>
    </source>
</evidence>
<evidence type="ECO:0000256" key="1">
    <source>
        <dbReference type="ARBA" id="ARBA00022884"/>
    </source>
</evidence>
<dbReference type="PROSITE" id="PS50102">
    <property type="entry name" value="RRM"/>
    <property type="match status" value="2"/>
</dbReference>
<dbReference type="PANTHER" id="PTHR23236">
    <property type="entry name" value="EUKARYOTIC TRANSLATION INITIATION FACTOR 4B/4H"/>
    <property type="match status" value="1"/>
</dbReference>
<organism evidence="5 6">
    <name type="scientific">Aulographum hederae CBS 113979</name>
    <dbReference type="NCBI Taxonomy" id="1176131"/>
    <lineage>
        <taxon>Eukaryota</taxon>
        <taxon>Fungi</taxon>
        <taxon>Dikarya</taxon>
        <taxon>Ascomycota</taxon>
        <taxon>Pezizomycotina</taxon>
        <taxon>Dothideomycetes</taxon>
        <taxon>Pleosporomycetidae</taxon>
        <taxon>Aulographales</taxon>
        <taxon>Aulographaceae</taxon>
    </lineage>
</organism>
<feature type="domain" description="RRM" evidence="4">
    <location>
        <begin position="228"/>
        <end position="334"/>
    </location>
</feature>
<feature type="region of interest" description="Disordered" evidence="3">
    <location>
        <begin position="198"/>
        <end position="227"/>
    </location>
</feature>
<dbReference type="InterPro" id="IPR012677">
    <property type="entry name" value="Nucleotide-bd_a/b_plait_sf"/>
</dbReference>
<feature type="region of interest" description="Disordered" evidence="3">
    <location>
        <begin position="337"/>
        <end position="412"/>
    </location>
</feature>
<proteinExistence type="predicted"/>
<evidence type="ECO:0000313" key="6">
    <source>
        <dbReference type="Proteomes" id="UP000800041"/>
    </source>
</evidence>
<dbReference type="SMART" id="SM00360">
    <property type="entry name" value="RRM"/>
    <property type="match status" value="2"/>
</dbReference>
<evidence type="ECO:0000313" key="5">
    <source>
        <dbReference type="EMBL" id="KAF1989833.1"/>
    </source>
</evidence>
<dbReference type="InterPro" id="IPR000504">
    <property type="entry name" value="RRM_dom"/>
</dbReference>
<feature type="compositionally biased region" description="Polar residues" evidence="3">
    <location>
        <begin position="1"/>
        <end position="11"/>
    </location>
</feature>
<sequence length="426" mass="47320">MGHQKSSAPNSDSEERAASPAGDSQDTKKRKRTVDDGDENALEIDVSLPAPLSKRELRKAKKTKSDPDSAATARPAKIIAGLDTHEDAKEGFVPTGANAASKRSQYGVWVGNLPWTATRESLRTFLLQGSSISEEDITRINMPAPKPYQAPKQSGPKPQNKGFAYVDFTIEEARDAIIALSETLMAGRRVLIKNSESFEGRPTKVQGDDSMHPSRKANMDGESKRPNTKVFVGNISWEFTKEELVEHYEQCGEIENVHMATFEDSGKCKGYAWITFKELEAAEAAVRGYVMRPPEEEKLDEGDDEDAFKKKSKGRKWFVGKVGNRQLRVEFAEDSQTRYKKRFGHKPSEGREGDDKARDRGPEEPNDDKGKGGYGETRSERRAVERRNKKQKVDARSIAPGKANTNALRASVAIKPSEGKKIAFDD</sequence>
<dbReference type="Pfam" id="PF00076">
    <property type="entry name" value="RRM_1"/>
    <property type="match status" value="1"/>
</dbReference>
<accession>A0A6G1H9C7</accession>
<dbReference type="OrthoDB" id="1875751at2759"/>
<dbReference type="GO" id="GO:0005730">
    <property type="term" value="C:nucleolus"/>
    <property type="evidence" value="ECO:0007669"/>
    <property type="project" value="TreeGrafter"/>
</dbReference>
<protein>
    <recommendedName>
        <fullName evidence="4">RRM domain-containing protein</fullName>
    </recommendedName>
</protein>
<dbReference type="EMBL" id="ML977144">
    <property type="protein sequence ID" value="KAF1989833.1"/>
    <property type="molecule type" value="Genomic_DNA"/>
</dbReference>
<feature type="region of interest" description="Disordered" evidence="3">
    <location>
        <begin position="1"/>
        <end position="75"/>
    </location>
</feature>
<keyword evidence="1 2" id="KW-0694">RNA-binding</keyword>
<dbReference type="SUPFAM" id="SSF54928">
    <property type="entry name" value="RNA-binding domain, RBD"/>
    <property type="match status" value="2"/>
</dbReference>
<evidence type="ECO:0000256" key="2">
    <source>
        <dbReference type="PROSITE-ProRule" id="PRU00176"/>
    </source>
</evidence>
<feature type="compositionally biased region" description="Basic and acidic residues" evidence="3">
    <location>
        <begin position="198"/>
        <end position="225"/>
    </location>
</feature>
<gene>
    <name evidence="5" type="ORF">K402DRAFT_371847</name>
</gene>